<dbReference type="InterPro" id="IPR000792">
    <property type="entry name" value="Tscrpt_reg_LuxR_C"/>
</dbReference>
<protein>
    <submittedName>
        <fullName evidence="2">Response regulator transcription factor</fullName>
    </submittedName>
</protein>
<dbReference type="Gene3D" id="1.10.10.10">
    <property type="entry name" value="Winged helix-like DNA-binding domain superfamily/Winged helix DNA-binding domain"/>
    <property type="match status" value="1"/>
</dbReference>
<dbReference type="GO" id="GO:0003677">
    <property type="term" value="F:DNA binding"/>
    <property type="evidence" value="ECO:0007669"/>
    <property type="project" value="InterPro"/>
</dbReference>
<comment type="caution">
    <text evidence="2">The sequence shown here is derived from an EMBL/GenBank/DDBJ whole genome shotgun (WGS) entry which is preliminary data.</text>
</comment>
<dbReference type="SUPFAM" id="SSF46894">
    <property type="entry name" value="C-terminal effector domain of the bipartite response regulators"/>
    <property type="match status" value="1"/>
</dbReference>
<gene>
    <name evidence="2" type="ORF">FCL42_00990</name>
</gene>
<sequence>MSVDSTHIHWYGVFCLFSKNQSQKIEIQSEKLASLLELHNQYFVSRYSSKLNPIINFGLLSEKSIMVLNLMASGKRIDAIAKELFLTERGVSYHIDKLKEVMSCSNRSQLIDKAHRLGVL</sequence>
<dbReference type="AlphaFoldDB" id="A0A4U1BXA2"/>
<evidence type="ECO:0000313" key="3">
    <source>
        <dbReference type="Proteomes" id="UP000305675"/>
    </source>
</evidence>
<dbReference type="InterPro" id="IPR036388">
    <property type="entry name" value="WH-like_DNA-bd_sf"/>
</dbReference>
<dbReference type="Pfam" id="PF00196">
    <property type="entry name" value="GerE"/>
    <property type="match status" value="1"/>
</dbReference>
<accession>A0A4U1BXA2</accession>
<evidence type="ECO:0000313" key="2">
    <source>
        <dbReference type="EMBL" id="TKB58355.1"/>
    </source>
</evidence>
<proteinExistence type="predicted"/>
<organism evidence="2 3">
    <name type="scientific">Ferrimonas aestuarii</name>
    <dbReference type="NCBI Taxonomy" id="2569539"/>
    <lineage>
        <taxon>Bacteria</taxon>
        <taxon>Pseudomonadati</taxon>
        <taxon>Pseudomonadota</taxon>
        <taxon>Gammaproteobacteria</taxon>
        <taxon>Alteromonadales</taxon>
        <taxon>Ferrimonadaceae</taxon>
        <taxon>Ferrimonas</taxon>
    </lineage>
</organism>
<dbReference type="GO" id="GO:0006355">
    <property type="term" value="P:regulation of DNA-templated transcription"/>
    <property type="evidence" value="ECO:0007669"/>
    <property type="project" value="InterPro"/>
</dbReference>
<dbReference type="InterPro" id="IPR016032">
    <property type="entry name" value="Sig_transdc_resp-reg_C-effctor"/>
</dbReference>
<name>A0A4U1BXA2_9GAMM</name>
<dbReference type="Proteomes" id="UP000305675">
    <property type="component" value="Unassembled WGS sequence"/>
</dbReference>
<dbReference type="OrthoDB" id="9774661at2"/>
<dbReference type="SMART" id="SM00421">
    <property type="entry name" value="HTH_LUXR"/>
    <property type="match status" value="1"/>
</dbReference>
<dbReference type="PROSITE" id="PS50043">
    <property type="entry name" value="HTH_LUXR_2"/>
    <property type="match status" value="1"/>
</dbReference>
<dbReference type="EMBL" id="SWCJ01000001">
    <property type="protein sequence ID" value="TKB58355.1"/>
    <property type="molecule type" value="Genomic_DNA"/>
</dbReference>
<dbReference type="RefSeq" id="WP_136861503.1">
    <property type="nucleotide sequence ID" value="NZ_SWCJ01000001.1"/>
</dbReference>
<feature type="domain" description="HTH luxR-type" evidence="1">
    <location>
        <begin position="53"/>
        <end position="118"/>
    </location>
</feature>
<reference evidence="2 3" key="1">
    <citation type="submission" date="2019-04" db="EMBL/GenBank/DDBJ databases">
        <authorList>
            <person name="Hwang J.C."/>
        </authorList>
    </citation>
    <scope>NUCLEOTIDE SEQUENCE [LARGE SCALE GENOMIC DNA]</scope>
    <source>
        <strain evidence="2 3">IMCC35002</strain>
    </source>
</reference>
<evidence type="ECO:0000259" key="1">
    <source>
        <dbReference type="PROSITE" id="PS50043"/>
    </source>
</evidence>
<keyword evidence="3" id="KW-1185">Reference proteome</keyword>